<dbReference type="PROSITE" id="PS51352">
    <property type="entry name" value="THIOREDOXIN_2"/>
    <property type="match status" value="1"/>
</dbReference>
<keyword evidence="2" id="KW-0201">Cytochrome c-type biogenesis</keyword>
<name>A0A2U8QR44_9FLAO</name>
<dbReference type="GO" id="GO:0030313">
    <property type="term" value="C:cell envelope"/>
    <property type="evidence" value="ECO:0007669"/>
    <property type="project" value="UniProtKB-SubCell"/>
</dbReference>
<dbReference type="SUPFAM" id="SSF52833">
    <property type="entry name" value="Thioredoxin-like"/>
    <property type="match status" value="1"/>
</dbReference>
<dbReference type="PROSITE" id="PS00194">
    <property type="entry name" value="THIOREDOXIN_1"/>
    <property type="match status" value="1"/>
</dbReference>
<evidence type="ECO:0000256" key="5">
    <source>
        <dbReference type="SAM" id="Coils"/>
    </source>
</evidence>
<dbReference type="Proteomes" id="UP000245429">
    <property type="component" value="Chromosome"/>
</dbReference>
<dbReference type="PANTHER" id="PTHR42852:SF6">
    <property type="entry name" value="THIOL:DISULFIDE INTERCHANGE PROTEIN DSBE"/>
    <property type="match status" value="1"/>
</dbReference>
<dbReference type="InterPro" id="IPR013766">
    <property type="entry name" value="Thioredoxin_domain"/>
</dbReference>
<organism evidence="7 8">
    <name type="scientific">Flavobacterium sediminis</name>
    <dbReference type="NCBI Taxonomy" id="2201181"/>
    <lineage>
        <taxon>Bacteria</taxon>
        <taxon>Pseudomonadati</taxon>
        <taxon>Bacteroidota</taxon>
        <taxon>Flavobacteriia</taxon>
        <taxon>Flavobacteriales</taxon>
        <taxon>Flavobacteriaceae</taxon>
        <taxon>Flavobacterium</taxon>
    </lineage>
</organism>
<evidence type="ECO:0000313" key="7">
    <source>
        <dbReference type="EMBL" id="AWM12569.1"/>
    </source>
</evidence>
<keyword evidence="8" id="KW-1185">Reference proteome</keyword>
<dbReference type="KEGG" id="fse:DI487_00895"/>
<dbReference type="InterPro" id="IPR025380">
    <property type="entry name" value="DUF4369"/>
</dbReference>
<comment type="subcellular location">
    <subcellularLocation>
        <location evidence="1">Cell envelope</location>
    </subcellularLocation>
</comment>
<dbReference type="GO" id="GO:0017004">
    <property type="term" value="P:cytochrome complex assembly"/>
    <property type="evidence" value="ECO:0007669"/>
    <property type="project" value="UniProtKB-KW"/>
</dbReference>
<keyword evidence="4" id="KW-0676">Redox-active center</keyword>
<feature type="domain" description="Thioredoxin" evidence="6">
    <location>
        <begin position="260"/>
        <end position="399"/>
    </location>
</feature>
<dbReference type="EMBL" id="CP029463">
    <property type="protein sequence ID" value="AWM12569.1"/>
    <property type="molecule type" value="Genomic_DNA"/>
</dbReference>
<keyword evidence="5" id="KW-0175">Coiled coil</keyword>
<dbReference type="InterPro" id="IPR000866">
    <property type="entry name" value="AhpC/TSA"/>
</dbReference>
<dbReference type="Gene3D" id="3.40.30.10">
    <property type="entry name" value="Glutaredoxin"/>
    <property type="match status" value="1"/>
</dbReference>
<dbReference type="InterPro" id="IPR036249">
    <property type="entry name" value="Thioredoxin-like_sf"/>
</dbReference>
<dbReference type="InterPro" id="IPR050553">
    <property type="entry name" value="Thioredoxin_ResA/DsbE_sf"/>
</dbReference>
<dbReference type="GO" id="GO:0016209">
    <property type="term" value="F:antioxidant activity"/>
    <property type="evidence" value="ECO:0007669"/>
    <property type="project" value="InterPro"/>
</dbReference>
<gene>
    <name evidence="7" type="ORF">DI487_00895</name>
</gene>
<accession>A0A2U8QR44</accession>
<dbReference type="Pfam" id="PF14289">
    <property type="entry name" value="DUF4369"/>
    <property type="match status" value="1"/>
</dbReference>
<dbReference type="GO" id="GO:0016491">
    <property type="term" value="F:oxidoreductase activity"/>
    <property type="evidence" value="ECO:0007669"/>
    <property type="project" value="InterPro"/>
</dbReference>
<feature type="coiled-coil region" evidence="5">
    <location>
        <begin position="220"/>
        <end position="247"/>
    </location>
</feature>
<dbReference type="Pfam" id="PF00578">
    <property type="entry name" value="AhpC-TSA"/>
    <property type="match status" value="1"/>
</dbReference>
<dbReference type="PANTHER" id="PTHR42852">
    <property type="entry name" value="THIOL:DISULFIDE INTERCHANGE PROTEIN DSBE"/>
    <property type="match status" value="1"/>
</dbReference>
<evidence type="ECO:0000313" key="8">
    <source>
        <dbReference type="Proteomes" id="UP000245429"/>
    </source>
</evidence>
<reference evidence="7 8" key="1">
    <citation type="submission" date="2018-05" db="EMBL/GenBank/DDBJ databases">
        <title>Flavobacterium sp. MEBiC07310.</title>
        <authorList>
            <person name="Baek K."/>
        </authorList>
    </citation>
    <scope>NUCLEOTIDE SEQUENCE [LARGE SCALE GENOMIC DNA]</scope>
    <source>
        <strain evidence="7 8">MEBiC07310</strain>
    </source>
</reference>
<protein>
    <submittedName>
        <fullName evidence="7">Thiol:disulfide interchange protein</fullName>
    </submittedName>
</protein>
<proteinExistence type="predicted"/>
<sequence length="399" mass="44190">MKKLIPIILPKPSKMDNFAKTLTQRLFMKKLALLATVAFAFVSCQKDAESGYTITGDTKGVDNGTKVYLQIQGENELVPKDTVTVENGKFQFKGASELPELGFLTVEGSNGIPFILENGAISIAFDKDSLQNNKIAGTVENDIFQEFTTKNNAVYDKIMSYQKENQEKYMTAQSSGDTATVNGLIKDLEEIKSELADVPVQIITNNPKSFVGILLTENQLLRQEISVDEAQKRLDNFEQKLLDTRAAKNIKSIIEAANSVEIGKKAPDFSAPSPEGKEISLKESLGKVTIIDFWASWCGPCRMENPHVVELYNHYHDKGLNIIGVSLDKDEAKWKEAIAKDGLTWNHISNLKFWADPIAEKYNVKAIPATFIVDANGVIIAKDLRGAELDAKIKELLGE</sequence>
<dbReference type="InterPro" id="IPR017937">
    <property type="entry name" value="Thioredoxin_CS"/>
</dbReference>
<evidence type="ECO:0000259" key="6">
    <source>
        <dbReference type="PROSITE" id="PS51352"/>
    </source>
</evidence>
<dbReference type="CDD" id="cd02966">
    <property type="entry name" value="TlpA_like_family"/>
    <property type="match status" value="1"/>
</dbReference>
<evidence type="ECO:0000256" key="2">
    <source>
        <dbReference type="ARBA" id="ARBA00022748"/>
    </source>
</evidence>
<dbReference type="OrthoDB" id="1069091at2"/>
<evidence type="ECO:0000256" key="4">
    <source>
        <dbReference type="ARBA" id="ARBA00023284"/>
    </source>
</evidence>
<keyword evidence="3" id="KW-1015">Disulfide bond</keyword>
<evidence type="ECO:0000256" key="1">
    <source>
        <dbReference type="ARBA" id="ARBA00004196"/>
    </source>
</evidence>
<dbReference type="AlphaFoldDB" id="A0A2U8QR44"/>
<evidence type="ECO:0000256" key="3">
    <source>
        <dbReference type="ARBA" id="ARBA00023157"/>
    </source>
</evidence>